<accession>A0ABQ1Z1U9</accession>
<name>A0ABQ1Z1U9_9BACL</name>
<evidence type="ECO:0000313" key="2">
    <source>
        <dbReference type="Proteomes" id="UP000652153"/>
    </source>
</evidence>
<organism evidence="1 2">
    <name type="scientific">Paenibacillus silvae</name>
    <dbReference type="NCBI Taxonomy" id="1325358"/>
    <lineage>
        <taxon>Bacteria</taxon>
        <taxon>Bacillati</taxon>
        <taxon>Bacillota</taxon>
        <taxon>Bacilli</taxon>
        <taxon>Bacillales</taxon>
        <taxon>Paenibacillaceae</taxon>
        <taxon>Paenibacillus</taxon>
    </lineage>
</organism>
<evidence type="ECO:0000313" key="1">
    <source>
        <dbReference type="EMBL" id="GGH45966.1"/>
    </source>
</evidence>
<dbReference type="Proteomes" id="UP000652153">
    <property type="component" value="Unassembled WGS sequence"/>
</dbReference>
<gene>
    <name evidence="1" type="ORF">GCM10008014_08330</name>
</gene>
<protein>
    <submittedName>
        <fullName evidence="1">Uncharacterized protein</fullName>
    </submittedName>
</protein>
<proteinExistence type="predicted"/>
<sequence length="67" mass="7223">MVDDAIKLGELLKLPNLEQETITLINGKMREMIGDIKPLTPAQKVEIQSLMNEWTGGAISGQGTDAG</sequence>
<comment type="caution">
    <text evidence="1">The sequence shown here is derived from an EMBL/GenBank/DDBJ whole genome shotgun (WGS) entry which is preliminary data.</text>
</comment>
<reference evidence="2" key="1">
    <citation type="journal article" date="2019" name="Int. J. Syst. Evol. Microbiol.">
        <title>The Global Catalogue of Microorganisms (GCM) 10K type strain sequencing project: providing services to taxonomists for standard genome sequencing and annotation.</title>
        <authorList>
            <consortium name="The Broad Institute Genomics Platform"/>
            <consortium name="The Broad Institute Genome Sequencing Center for Infectious Disease"/>
            <person name="Wu L."/>
            <person name="Ma J."/>
        </authorList>
    </citation>
    <scope>NUCLEOTIDE SEQUENCE [LARGE SCALE GENOMIC DNA]</scope>
    <source>
        <strain evidence="2">CGMCC 1.12770</strain>
    </source>
</reference>
<dbReference type="EMBL" id="BMFU01000001">
    <property type="protein sequence ID" value="GGH45966.1"/>
    <property type="molecule type" value="Genomic_DNA"/>
</dbReference>
<keyword evidence="2" id="KW-1185">Reference proteome</keyword>
<dbReference type="RefSeq" id="WP_188591332.1">
    <property type="nucleotide sequence ID" value="NZ_BMFU01000001.1"/>
</dbReference>